<evidence type="ECO:0000313" key="2">
    <source>
        <dbReference type="EMBL" id="CAB1421564.1"/>
    </source>
</evidence>
<evidence type="ECO:0000313" key="3">
    <source>
        <dbReference type="Proteomes" id="UP001153269"/>
    </source>
</evidence>
<comment type="caution">
    <text evidence="2">The sequence shown here is derived from an EMBL/GenBank/DDBJ whole genome shotgun (WGS) entry which is preliminary data.</text>
</comment>
<sequence>MEDSSDGGRQWRGRESSDLNWISSITWHQLLHHMAPEPGHMFQLPSSINASSSTGAWLPDLRAARPRSDLTRARERTERSSPVHGEWPRTRNGLFPGVFRARAGRRWLRSARLSFRVGRLCAHGTGLVRSAQPQRGSVYPGVCVCVPGQRHCGLLRFDFPVSRRSRRPRPGPRPPGRCSLSARSGESHRTTRVSKMLTELTRLYKAR</sequence>
<gene>
    <name evidence="2" type="ORF">PLEPLA_LOCUS9451</name>
</gene>
<keyword evidence="3" id="KW-1185">Reference proteome</keyword>
<dbReference type="AlphaFoldDB" id="A0A9N7YEQ8"/>
<evidence type="ECO:0000256" key="1">
    <source>
        <dbReference type="SAM" id="MobiDB-lite"/>
    </source>
</evidence>
<accession>A0A9N7YEQ8</accession>
<organism evidence="2 3">
    <name type="scientific">Pleuronectes platessa</name>
    <name type="common">European plaice</name>
    <dbReference type="NCBI Taxonomy" id="8262"/>
    <lineage>
        <taxon>Eukaryota</taxon>
        <taxon>Metazoa</taxon>
        <taxon>Chordata</taxon>
        <taxon>Craniata</taxon>
        <taxon>Vertebrata</taxon>
        <taxon>Euteleostomi</taxon>
        <taxon>Actinopterygii</taxon>
        <taxon>Neopterygii</taxon>
        <taxon>Teleostei</taxon>
        <taxon>Neoteleostei</taxon>
        <taxon>Acanthomorphata</taxon>
        <taxon>Carangaria</taxon>
        <taxon>Pleuronectiformes</taxon>
        <taxon>Pleuronectoidei</taxon>
        <taxon>Pleuronectidae</taxon>
        <taxon>Pleuronectes</taxon>
    </lineage>
</organism>
<proteinExistence type="predicted"/>
<reference evidence="2" key="1">
    <citation type="submission" date="2020-03" db="EMBL/GenBank/DDBJ databases">
        <authorList>
            <person name="Weist P."/>
        </authorList>
    </citation>
    <scope>NUCLEOTIDE SEQUENCE</scope>
</reference>
<feature type="region of interest" description="Disordered" evidence="1">
    <location>
        <begin position="163"/>
        <end position="191"/>
    </location>
</feature>
<dbReference type="Proteomes" id="UP001153269">
    <property type="component" value="Unassembled WGS sequence"/>
</dbReference>
<name>A0A9N7YEQ8_PLEPL</name>
<dbReference type="EMBL" id="CADEAL010000532">
    <property type="protein sequence ID" value="CAB1421564.1"/>
    <property type="molecule type" value="Genomic_DNA"/>
</dbReference>
<protein>
    <submittedName>
        <fullName evidence="2">Uncharacterized protein</fullName>
    </submittedName>
</protein>